<reference evidence="12" key="1">
    <citation type="journal article" date="2019" name="Int. J. Syst. Evol. Microbiol.">
        <title>The Global Catalogue of Microorganisms (GCM) 10K type strain sequencing project: providing services to taxonomists for standard genome sequencing and annotation.</title>
        <authorList>
            <consortium name="The Broad Institute Genomics Platform"/>
            <consortium name="The Broad Institute Genome Sequencing Center for Infectious Disease"/>
            <person name="Wu L."/>
            <person name="Ma J."/>
        </authorList>
    </citation>
    <scope>NUCLEOTIDE SEQUENCE [LARGE SCALE GENOMIC DNA]</scope>
    <source>
        <strain evidence="12">JCM 18050</strain>
    </source>
</reference>
<evidence type="ECO:0000256" key="9">
    <source>
        <dbReference type="ARBA" id="ARBA00047776"/>
    </source>
</evidence>
<evidence type="ECO:0000256" key="8">
    <source>
        <dbReference type="ARBA" id="ARBA00023002"/>
    </source>
</evidence>
<dbReference type="CDD" id="cd06195">
    <property type="entry name" value="FNR1"/>
    <property type="match status" value="1"/>
</dbReference>
<gene>
    <name evidence="11" type="primary">fpr</name>
    <name evidence="11" type="ORF">GCM10023211_24870</name>
</gene>
<protein>
    <recommendedName>
        <fullName evidence="3">ferredoxin--NADP(+) reductase</fullName>
        <ecNumber evidence="3">1.18.1.2</ecNumber>
    </recommendedName>
</protein>
<comment type="cofactor">
    <cofactor evidence="1">
        <name>FAD</name>
        <dbReference type="ChEBI" id="CHEBI:57692"/>
    </cofactor>
</comment>
<keyword evidence="7" id="KW-0521">NADP</keyword>
<dbReference type="Proteomes" id="UP001500171">
    <property type="component" value="Unassembled WGS sequence"/>
</dbReference>
<comment type="caution">
    <text evidence="11">The sequence shown here is derived from an EMBL/GenBank/DDBJ whole genome shotgun (WGS) entry which is preliminary data.</text>
</comment>
<dbReference type="InterPro" id="IPR017927">
    <property type="entry name" value="FAD-bd_FR_type"/>
</dbReference>
<dbReference type="InterPro" id="IPR008333">
    <property type="entry name" value="Cbr1-like_FAD-bd_dom"/>
</dbReference>
<evidence type="ECO:0000256" key="6">
    <source>
        <dbReference type="ARBA" id="ARBA00022827"/>
    </source>
</evidence>
<evidence type="ECO:0000256" key="2">
    <source>
        <dbReference type="ARBA" id="ARBA00008312"/>
    </source>
</evidence>
<comment type="catalytic activity">
    <reaction evidence="9">
        <text>2 reduced [2Fe-2S]-[ferredoxin] + NADP(+) + H(+) = 2 oxidized [2Fe-2S]-[ferredoxin] + NADPH</text>
        <dbReference type="Rhea" id="RHEA:20125"/>
        <dbReference type="Rhea" id="RHEA-COMP:10000"/>
        <dbReference type="Rhea" id="RHEA-COMP:10001"/>
        <dbReference type="ChEBI" id="CHEBI:15378"/>
        <dbReference type="ChEBI" id="CHEBI:33737"/>
        <dbReference type="ChEBI" id="CHEBI:33738"/>
        <dbReference type="ChEBI" id="CHEBI:57783"/>
        <dbReference type="ChEBI" id="CHEBI:58349"/>
        <dbReference type="EC" id="1.18.1.2"/>
    </reaction>
</comment>
<dbReference type="InterPro" id="IPR039261">
    <property type="entry name" value="FNR_nucleotide-bd"/>
</dbReference>
<evidence type="ECO:0000256" key="4">
    <source>
        <dbReference type="ARBA" id="ARBA00022630"/>
    </source>
</evidence>
<keyword evidence="4" id="KW-0285">Flavoprotein</keyword>
<dbReference type="InterPro" id="IPR051930">
    <property type="entry name" value="FNR_type-1"/>
</dbReference>
<dbReference type="EC" id="1.18.1.2" evidence="3"/>
<dbReference type="PRINTS" id="PR00371">
    <property type="entry name" value="FPNCR"/>
</dbReference>
<organism evidence="11 12">
    <name type="scientific">Orbus sasakiae</name>
    <dbReference type="NCBI Taxonomy" id="1078475"/>
    <lineage>
        <taxon>Bacteria</taxon>
        <taxon>Pseudomonadati</taxon>
        <taxon>Pseudomonadota</taxon>
        <taxon>Gammaproteobacteria</taxon>
        <taxon>Orbales</taxon>
        <taxon>Orbaceae</taxon>
        <taxon>Orbus</taxon>
    </lineage>
</organism>
<dbReference type="PRINTS" id="PR00410">
    <property type="entry name" value="PHEHYDRXLASE"/>
</dbReference>
<evidence type="ECO:0000313" key="12">
    <source>
        <dbReference type="Proteomes" id="UP001500171"/>
    </source>
</evidence>
<evidence type="ECO:0000256" key="3">
    <source>
        <dbReference type="ARBA" id="ARBA00013223"/>
    </source>
</evidence>
<evidence type="ECO:0000256" key="5">
    <source>
        <dbReference type="ARBA" id="ARBA00022741"/>
    </source>
</evidence>
<comment type="similarity">
    <text evidence="2">Belongs to the ferredoxin--NADP reductase type 1 family.</text>
</comment>
<dbReference type="SUPFAM" id="SSF52343">
    <property type="entry name" value="Ferredoxin reductase-like, C-terminal NADP-linked domain"/>
    <property type="match status" value="1"/>
</dbReference>
<accession>A0ABP9NER8</accession>
<name>A0ABP9NER8_9GAMM</name>
<dbReference type="PANTHER" id="PTHR47878:SF1">
    <property type="entry name" value="FLAVODOXIN_FERREDOXIN--NADP REDUCTASE"/>
    <property type="match status" value="1"/>
</dbReference>
<dbReference type="Gene3D" id="3.40.50.80">
    <property type="entry name" value="Nucleotide-binding domain of ferredoxin-NADP reductase (FNR) module"/>
    <property type="match status" value="1"/>
</dbReference>
<evidence type="ECO:0000313" key="11">
    <source>
        <dbReference type="EMBL" id="GAA5114828.1"/>
    </source>
</evidence>
<keyword evidence="6" id="KW-0274">FAD</keyword>
<dbReference type="InterPro" id="IPR017938">
    <property type="entry name" value="Riboflavin_synthase-like_b-brl"/>
</dbReference>
<dbReference type="Pfam" id="PF00970">
    <property type="entry name" value="FAD_binding_6"/>
    <property type="match status" value="1"/>
</dbReference>
<dbReference type="SUPFAM" id="SSF63380">
    <property type="entry name" value="Riboflavin synthase domain-like"/>
    <property type="match status" value="1"/>
</dbReference>
<evidence type="ECO:0000256" key="1">
    <source>
        <dbReference type="ARBA" id="ARBA00001974"/>
    </source>
</evidence>
<dbReference type="EMBL" id="BAABHY010000014">
    <property type="protein sequence ID" value="GAA5114828.1"/>
    <property type="molecule type" value="Genomic_DNA"/>
</dbReference>
<dbReference type="InterPro" id="IPR033892">
    <property type="entry name" value="FNR_bac"/>
</dbReference>
<evidence type="ECO:0000259" key="10">
    <source>
        <dbReference type="PROSITE" id="PS51384"/>
    </source>
</evidence>
<dbReference type="PANTHER" id="PTHR47878">
    <property type="entry name" value="OXIDOREDUCTASE FAD/NAD(P)-BINDING DOMAIN PROTEIN"/>
    <property type="match status" value="1"/>
</dbReference>
<dbReference type="Pfam" id="PF00175">
    <property type="entry name" value="NAD_binding_1"/>
    <property type="match status" value="1"/>
</dbReference>
<proteinExistence type="inferred from homology"/>
<dbReference type="InterPro" id="IPR001709">
    <property type="entry name" value="Flavoprot_Pyr_Nucl_cyt_Rdtase"/>
</dbReference>
<dbReference type="PROSITE" id="PS51384">
    <property type="entry name" value="FAD_FR"/>
    <property type="match status" value="1"/>
</dbReference>
<keyword evidence="12" id="KW-1185">Reference proteome</keyword>
<sequence length="247" mass="28328">MSKWTTGYINHITHWTPSLFSLTIMADIQPFIAGQFTQLSLEIDGQRIQRPYSFVNAPNQNTFEFYITTIEHGKLTPYLQQLQSGDQIQMTHQSTGYFTLNEVPDCETLWMVATGTGIAPYLSMLQQKTDLARFKQIVLIHAVRYRQDLCYLPLMQQLQRFYQGKLSIQTVISRESYPNSLYGRVPQLIANGLLEQTIGIPISAEQSHIMLCGNPAMVNDTISALKQRGLSKHLRRKPGHITSERYW</sequence>
<dbReference type="InterPro" id="IPR001433">
    <property type="entry name" value="OxRdtase_FAD/NAD-bd"/>
</dbReference>
<keyword evidence="5" id="KW-0547">Nucleotide-binding</keyword>
<keyword evidence="8" id="KW-0560">Oxidoreductase</keyword>
<dbReference type="RefSeq" id="WP_345492722.1">
    <property type="nucleotide sequence ID" value="NZ_BAABHY010000014.1"/>
</dbReference>
<feature type="domain" description="FAD-binding FR-type" evidence="10">
    <location>
        <begin position="2"/>
        <end position="101"/>
    </location>
</feature>
<dbReference type="Gene3D" id="2.40.30.10">
    <property type="entry name" value="Translation factors"/>
    <property type="match status" value="1"/>
</dbReference>
<evidence type="ECO:0000256" key="7">
    <source>
        <dbReference type="ARBA" id="ARBA00022857"/>
    </source>
</evidence>